<dbReference type="Proteomes" id="UP000298652">
    <property type="component" value="Chromosome 5"/>
</dbReference>
<dbReference type="Gramene" id="TKW16252">
    <property type="protein sequence ID" value="TKW16252"/>
    <property type="gene ID" value="SEVIR_5G287950v2"/>
</dbReference>
<keyword evidence="3" id="KW-1185">Reference proteome</keyword>
<accession>A0A4U6UL81</accession>
<proteinExistence type="predicted"/>
<feature type="compositionally biased region" description="Basic and acidic residues" evidence="1">
    <location>
        <begin position="49"/>
        <end position="59"/>
    </location>
</feature>
<reference evidence="2" key="1">
    <citation type="submission" date="2019-03" db="EMBL/GenBank/DDBJ databases">
        <title>WGS assembly of Setaria viridis.</title>
        <authorList>
            <person name="Huang P."/>
            <person name="Jenkins J."/>
            <person name="Grimwood J."/>
            <person name="Barry K."/>
            <person name="Healey A."/>
            <person name="Mamidi S."/>
            <person name="Sreedasyam A."/>
            <person name="Shu S."/>
            <person name="Feldman M."/>
            <person name="Wu J."/>
            <person name="Yu Y."/>
            <person name="Chen C."/>
            <person name="Johnson J."/>
            <person name="Rokhsar D."/>
            <person name="Baxter I."/>
            <person name="Schmutz J."/>
            <person name="Brutnell T."/>
            <person name="Kellogg E."/>
        </authorList>
    </citation>
    <scope>NUCLEOTIDE SEQUENCE [LARGE SCALE GENOMIC DNA]</scope>
</reference>
<evidence type="ECO:0000256" key="1">
    <source>
        <dbReference type="SAM" id="MobiDB-lite"/>
    </source>
</evidence>
<gene>
    <name evidence="2" type="ORF">SEVIR_5G287950v2</name>
</gene>
<protein>
    <submittedName>
        <fullName evidence="2">Uncharacterized protein</fullName>
    </submittedName>
</protein>
<dbReference type="AlphaFoldDB" id="A0A4U6UL81"/>
<feature type="compositionally biased region" description="Low complexity" evidence="1">
    <location>
        <begin position="89"/>
        <end position="99"/>
    </location>
</feature>
<evidence type="ECO:0000313" key="3">
    <source>
        <dbReference type="Proteomes" id="UP000298652"/>
    </source>
</evidence>
<organism evidence="2 3">
    <name type="scientific">Setaria viridis</name>
    <name type="common">Green bristlegrass</name>
    <name type="synonym">Setaria italica subsp. viridis</name>
    <dbReference type="NCBI Taxonomy" id="4556"/>
    <lineage>
        <taxon>Eukaryota</taxon>
        <taxon>Viridiplantae</taxon>
        <taxon>Streptophyta</taxon>
        <taxon>Embryophyta</taxon>
        <taxon>Tracheophyta</taxon>
        <taxon>Spermatophyta</taxon>
        <taxon>Magnoliopsida</taxon>
        <taxon>Liliopsida</taxon>
        <taxon>Poales</taxon>
        <taxon>Poaceae</taxon>
        <taxon>PACMAD clade</taxon>
        <taxon>Panicoideae</taxon>
        <taxon>Panicodae</taxon>
        <taxon>Paniceae</taxon>
        <taxon>Cenchrinae</taxon>
        <taxon>Setaria</taxon>
    </lineage>
</organism>
<name>A0A4U6UL81_SETVI</name>
<feature type="region of interest" description="Disordered" evidence="1">
    <location>
        <begin position="45"/>
        <end position="121"/>
    </location>
</feature>
<evidence type="ECO:0000313" key="2">
    <source>
        <dbReference type="EMBL" id="TKW16252.1"/>
    </source>
</evidence>
<sequence>MHKLLDQKRSSARACPWQRTREPVARMLEDAGAGSMDRFVLRFFSGQRPQRERSGRLRMGELQAGGRAARPGAERGSRADGGGASPLSGPEGALASPLLGGAGPGAGRPDGVRRLSIPRGRGSFPFNPSLSSFFQPSPPIFRRIGLRVDSTKF</sequence>
<dbReference type="EMBL" id="CM016556">
    <property type="protein sequence ID" value="TKW16252.1"/>
    <property type="molecule type" value="Genomic_DNA"/>
</dbReference>